<organism evidence="2 3">
    <name type="scientific">Candidatus Campbellbacteria bacterium CG22_combo_CG10-13_8_21_14_all_36_13</name>
    <dbReference type="NCBI Taxonomy" id="1974529"/>
    <lineage>
        <taxon>Bacteria</taxon>
        <taxon>Candidatus Campbelliibacteriota</taxon>
    </lineage>
</organism>
<name>A0A2H0DYK4_9BACT</name>
<sequence length="98" mass="11482">MSPLDREFYLNQEKRVSGNIAYYTNKGLWACVYAFSFLCMLAMLLGWAEQIYYVKFIEIILLVACCASLFFAFRCIWFSYNANKELTEIKQELGRLSS</sequence>
<dbReference type="AlphaFoldDB" id="A0A2H0DYK4"/>
<keyword evidence="1" id="KW-1133">Transmembrane helix</keyword>
<dbReference type="EMBL" id="PCTT01000014">
    <property type="protein sequence ID" value="PIP87255.1"/>
    <property type="molecule type" value="Genomic_DNA"/>
</dbReference>
<dbReference type="Proteomes" id="UP000231143">
    <property type="component" value="Unassembled WGS sequence"/>
</dbReference>
<keyword evidence="1" id="KW-0812">Transmembrane</keyword>
<evidence type="ECO:0000256" key="1">
    <source>
        <dbReference type="SAM" id="Phobius"/>
    </source>
</evidence>
<gene>
    <name evidence="2" type="ORF">COW81_01200</name>
</gene>
<protein>
    <submittedName>
        <fullName evidence="2">Uncharacterized protein</fullName>
    </submittedName>
</protein>
<evidence type="ECO:0000313" key="2">
    <source>
        <dbReference type="EMBL" id="PIP87255.1"/>
    </source>
</evidence>
<reference evidence="2 3" key="1">
    <citation type="submission" date="2017-09" db="EMBL/GenBank/DDBJ databases">
        <title>Depth-based differentiation of microbial function through sediment-hosted aquifers and enrichment of novel symbionts in the deep terrestrial subsurface.</title>
        <authorList>
            <person name="Probst A.J."/>
            <person name="Ladd B."/>
            <person name="Jarett J.K."/>
            <person name="Geller-Mcgrath D.E."/>
            <person name="Sieber C.M."/>
            <person name="Emerson J.B."/>
            <person name="Anantharaman K."/>
            <person name="Thomas B.C."/>
            <person name="Malmstrom R."/>
            <person name="Stieglmeier M."/>
            <person name="Klingl A."/>
            <person name="Woyke T."/>
            <person name="Ryan C.M."/>
            <person name="Banfield J.F."/>
        </authorList>
    </citation>
    <scope>NUCLEOTIDE SEQUENCE [LARGE SCALE GENOMIC DNA]</scope>
    <source>
        <strain evidence="2">CG22_combo_CG10-13_8_21_14_all_36_13</strain>
    </source>
</reference>
<feature type="transmembrane region" description="Helical" evidence="1">
    <location>
        <begin position="27"/>
        <end position="47"/>
    </location>
</feature>
<accession>A0A2H0DYK4</accession>
<proteinExistence type="predicted"/>
<comment type="caution">
    <text evidence="2">The sequence shown here is derived from an EMBL/GenBank/DDBJ whole genome shotgun (WGS) entry which is preliminary data.</text>
</comment>
<evidence type="ECO:0000313" key="3">
    <source>
        <dbReference type="Proteomes" id="UP000231143"/>
    </source>
</evidence>
<feature type="transmembrane region" description="Helical" evidence="1">
    <location>
        <begin position="59"/>
        <end position="80"/>
    </location>
</feature>
<keyword evidence="1" id="KW-0472">Membrane</keyword>